<keyword evidence="1" id="KW-1133">Transmembrane helix</keyword>
<gene>
    <name evidence="2" type="ORF">SAMN02745941_02216</name>
</gene>
<evidence type="ECO:0000313" key="2">
    <source>
        <dbReference type="EMBL" id="SHI13972.1"/>
    </source>
</evidence>
<organism evidence="2 3">
    <name type="scientific">Clostridium intestinale DSM 6191</name>
    <dbReference type="NCBI Taxonomy" id="1121320"/>
    <lineage>
        <taxon>Bacteria</taxon>
        <taxon>Bacillati</taxon>
        <taxon>Bacillota</taxon>
        <taxon>Clostridia</taxon>
        <taxon>Eubacteriales</taxon>
        <taxon>Clostridiaceae</taxon>
        <taxon>Clostridium</taxon>
    </lineage>
</organism>
<feature type="transmembrane region" description="Helical" evidence="1">
    <location>
        <begin position="21"/>
        <end position="41"/>
    </location>
</feature>
<protein>
    <submittedName>
        <fullName evidence="2">Uncharacterized protein</fullName>
    </submittedName>
</protein>
<evidence type="ECO:0000256" key="1">
    <source>
        <dbReference type="SAM" id="Phobius"/>
    </source>
</evidence>
<keyword evidence="1" id="KW-0812">Transmembrane</keyword>
<dbReference type="EMBL" id="FQXU01000006">
    <property type="protein sequence ID" value="SHI13972.1"/>
    <property type="molecule type" value="Genomic_DNA"/>
</dbReference>
<dbReference type="AlphaFoldDB" id="A0A1M5YPI8"/>
<dbReference type="Proteomes" id="UP000184241">
    <property type="component" value="Unassembled WGS sequence"/>
</dbReference>
<accession>A0A1M5YPI8</accession>
<sequence length="238" mass="27786">MYNDLFRGVDSIGGFFKRIGIIIITVIIVLAYMGGMGILTFKVISRNSKGYMLLDTSVLNYIMLMVIPILLVILLYIYFKFRNDAYEPLEYTPVYSGVYKKNRSKKLQYNLVFAGLSTVLLVAYLYGINNYYVVFEDRIEKHNLLNFKDKTYSYKDIEEVSIYVKEHKSGGSLYYKVYFKDGYKINLATFGTIYNLLDITEIVKDNNVKININSKHFNELVEDLAEEHAKPYRILFEK</sequence>
<keyword evidence="1" id="KW-0472">Membrane</keyword>
<proteinExistence type="predicted"/>
<dbReference type="RefSeq" id="WP_073019429.1">
    <property type="nucleotide sequence ID" value="NZ_FQXU01000006.1"/>
</dbReference>
<evidence type="ECO:0000313" key="3">
    <source>
        <dbReference type="Proteomes" id="UP000184241"/>
    </source>
</evidence>
<name>A0A1M5YPI8_9CLOT</name>
<feature type="transmembrane region" description="Helical" evidence="1">
    <location>
        <begin position="61"/>
        <end position="79"/>
    </location>
</feature>
<reference evidence="2 3" key="1">
    <citation type="submission" date="2016-11" db="EMBL/GenBank/DDBJ databases">
        <authorList>
            <person name="Jaros S."/>
            <person name="Januszkiewicz K."/>
            <person name="Wedrychowicz H."/>
        </authorList>
    </citation>
    <scope>NUCLEOTIDE SEQUENCE [LARGE SCALE GENOMIC DNA]</scope>
    <source>
        <strain evidence="2 3">DSM 6191</strain>
    </source>
</reference>
<feature type="transmembrane region" description="Helical" evidence="1">
    <location>
        <begin position="109"/>
        <end position="128"/>
    </location>
</feature>